<evidence type="ECO:0000259" key="1">
    <source>
        <dbReference type="Pfam" id="PF08241"/>
    </source>
</evidence>
<evidence type="ECO:0000313" key="3">
    <source>
        <dbReference type="Proteomes" id="UP000622533"/>
    </source>
</evidence>
<protein>
    <submittedName>
        <fullName evidence="2">Class I SAM-dependent methyltransferase</fullName>
    </submittedName>
</protein>
<dbReference type="GO" id="GO:0032259">
    <property type="term" value="P:methylation"/>
    <property type="evidence" value="ECO:0007669"/>
    <property type="project" value="UniProtKB-KW"/>
</dbReference>
<accession>A0A8J7AGG6</accession>
<dbReference type="EMBL" id="JADEXS010000383">
    <property type="protein sequence ID" value="MBE9025252.1"/>
    <property type="molecule type" value="Genomic_DNA"/>
</dbReference>
<dbReference type="GO" id="GO:0008757">
    <property type="term" value="F:S-adenosylmethionine-dependent methyltransferase activity"/>
    <property type="evidence" value="ECO:0007669"/>
    <property type="project" value="InterPro"/>
</dbReference>
<keyword evidence="3" id="KW-1185">Reference proteome</keyword>
<keyword evidence="2" id="KW-0808">Transferase</keyword>
<sequence length="230" mass="26445">MSLTARLTKSITNYNSQNSIGSKLRAKRIAPFIDMMEAAYQENGSVNIIDIGGTESYWGILPSDILDKYNARITIVNLPSVTRPSDHGRYTFVAGDACNLSDFADGFFHIAHSNSVIEHVGDWNNMVSFAKEISRVASRYYVQTPYYWFPIEPHFMTPFFHWFPKSIRIWLILNFDLGNWKKVETVDEAVRAVDSARLLDTRKFRELFKDAHIFHEKLFGLPKSLIAIKN</sequence>
<comment type="caution">
    <text evidence="2">The sequence shown here is derived from an EMBL/GenBank/DDBJ whole genome shotgun (WGS) entry which is preliminary data.</text>
</comment>
<gene>
    <name evidence="2" type="ORF">IQ276_23370</name>
</gene>
<dbReference type="InterPro" id="IPR029063">
    <property type="entry name" value="SAM-dependent_MTases_sf"/>
</dbReference>
<dbReference type="Gene3D" id="3.40.50.150">
    <property type="entry name" value="Vaccinia Virus protein VP39"/>
    <property type="match status" value="1"/>
</dbReference>
<dbReference type="RefSeq" id="WP_193920151.1">
    <property type="nucleotide sequence ID" value="NZ_JADEXS020000001.1"/>
</dbReference>
<dbReference type="AlphaFoldDB" id="A0A8J7AGG6"/>
<reference evidence="2" key="1">
    <citation type="submission" date="2020-10" db="EMBL/GenBank/DDBJ databases">
        <authorList>
            <person name="Castelo-Branco R."/>
            <person name="Eusebio N."/>
            <person name="Adriana R."/>
            <person name="Vieira A."/>
            <person name="Brugerolle De Fraissinette N."/>
            <person name="Rezende De Castro R."/>
            <person name="Schneider M.P."/>
            <person name="Vasconcelos V."/>
            <person name="Leao P.N."/>
        </authorList>
    </citation>
    <scope>NUCLEOTIDE SEQUENCE</scope>
    <source>
        <strain evidence="2">LEGE 12446</strain>
    </source>
</reference>
<evidence type="ECO:0000313" key="2">
    <source>
        <dbReference type="EMBL" id="MBE9025252.1"/>
    </source>
</evidence>
<dbReference type="InterPro" id="IPR013216">
    <property type="entry name" value="Methyltransf_11"/>
</dbReference>
<dbReference type="SUPFAM" id="SSF53335">
    <property type="entry name" value="S-adenosyl-L-methionine-dependent methyltransferases"/>
    <property type="match status" value="1"/>
</dbReference>
<keyword evidence="2" id="KW-0489">Methyltransferase</keyword>
<organism evidence="2 3">
    <name type="scientific">Desmonostoc muscorum LEGE 12446</name>
    <dbReference type="NCBI Taxonomy" id="1828758"/>
    <lineage>
        <taxon>Bacteria</taxon>
        <taxon>Bacillati</taxon>
        <taxon>Cyanobacteriota</taxon>
        <taxon>Cyanophyceae</taxon>
        <taxon>Nostocales</taxon>
        <taxon>Nostocaceae</taxon>
        <taxon>Desmonostoc</taxon>
    </lineage>
</organism>
<dbReference type="Pfam" id="PF08241">
    <property type="entry name" value="Methyltransf_11"/>
    <property type="match status" value="1"/>
</dbReference>
<dbReference type="Proteomes" id="UP000622533">
    <property type="component" value="Unassembled WGS sequence"/>
</dbReference>
<dbReference type="CDD" id="cd02440">
    <property type="entry name" value="AdoMet_MTases"/>
    <property type="match status" value="1"/>
</dbReference>
<feature type="domain" description="Methyltransferase type 11" evidence="1">
    <location>
        <begin position="90"/>
        <end position="137"/>
    </location>
</feature>
<name>A0A8J7AGG6_DESMC</name>
<proteinExistence type="predicted"/>